<feature type="domain" description="Integrase catalytic" evidence="3">
    <location>
        <begin position="207"/>
        <end position="367"/>
    </location>
</feature>
<dbReference type="PANTHER" id="PTHR47515:SF1">
    <property type="entry name" value="BLR2054 PROTEIN"/>
    <property type="match status" value="1"/>
</dbReference>
<dbReference type="PROSITE" id="PS50994">
    <property type="entry name" value="INTEGRASE"/>
    <property type="match status" value="1"/>
</dbReference>
<dbReference type="NCBIfam" id="NF033516">
    <property type="entry name" value="transpos_IS3"/>
    <property type="match status" value="1"/>
</dbReference>
<keyword evidence="5" id="KW-1185">Reference proteome</keyword>
<keyword evidence="2" id="KW-0175">Coiled coil</keyword>
<feature type="coiled-coil region" evidence="2">
    <location>
        <begin position="53"/>
        <end position="80"/>
    </location>
</feature>
<evidence type="ECO:0000313" key="4">
    <source>
        <dbReference type="EMBL" id="UNP29219.1"/>
    </source>
</evidence>
<dbReference type="PANTHER" id="PTHR47515">
    <property type="entry name" value="LOW CALCIUM RESPONSE LOCUS PROTEIN T"/>
    <property type="match status" value="1"/>
</dbReference>
<dbReference type="InterPro" id="IPR009057">
    <property type="entry name" value="Homeodomain-like_sf"/>
</dbReference>
<dbReference type="Pfam" id="PF13683">
    <property type="entry name" value="rve_3"/>
    <property type="match status" value="1"/>
</dbReference>
<dbReference type="InterPro" id="IPR036397">
    <property type="entry name" value="RNaseH_sf"/>
</dbReference>
<protein>
    <submittedName>
        <fullName evidence="4">IS3 family transposase</fullName>
    </submittedName>
</protein>
<dbReference type="InterPro" id="IPR012337">
    <property type="entry name" value="RNaseH-like_sf"/>
</dbReference>
<dbReference type="Pfam" id="PF01527">
    <property type="entry name" value="HTH_Tnp_1"/>
    <property type="match status" value="1"/>
</dbReference>
<dbReference type="Gene3D" id="1.10.10.60">
    <property type="entry name" value="Homeodomain-like"/>
    <property type="match status" value="1"/>
</dbReference>
<gene>
    <name evidence="4" type="ORF">MOV92_22575</name>
</gene>
<evidence type="ECO:0000259" key="3">
    <source>
        <dbReference type="PROSITE" id="PS50994"/>
    </source>
</evidence>
<dbReference type="Gene3D" id="3.30.420.10">
    <property type="entry name" value="Ribonuclease H-like superfamily/Ribonuclease H"/>
    <property type="match status" value="1"/>
</dbReference>
<organism evidence="4 5">
    <name type="scientific">Lysobacter gummosus</name>
    <dbReference type="NCBI Taxonomy" id="262324"/>
    <lineage>
        <taxon>Bacteria</taxon>
        <taxon>Pseudomonadati</taxon>
        <taxon>Pseudomonadota</taxon>
        <taxon>Gammaproteobacteria</taxon>
        <taxon>Lysobacterales</taxon>
        <taxon>Lysobacteraceae</taxon>
        <taxon>Lysobacter</taxon>
    </lineage>
</organism>
<comment type="similarity">
    <text evidence="1">Belongs to the transposase 8 family.</text>
</comment>
<dbReference type="Pfam" id="PF13276">
    <property type="entry name" value="HTH_21"/>
    <property type="match status" value="1"/>
</dbReference>
<evidence type="ECO:0000256" key="2">
    <source>
        <dbReference type="SAM" id="Coils"/>
    </source>
</evidence>
<dbReference type="InterPro" id="IPR001584">
    <property type="entry name" value="Integrase_cat-core"/>
</dbReference>
<dbReference type="InterPro" id="IPR002514">
    <property type="entry name" value="Transposase_8"/>
</dbReference>
<sequence length="378" mass="43646">MPKKRFSSEEIIHKLREAEVLSAQGRTIAEISRQLGVTEQTYFRWRKEYGGLKVDQAKRLKDLETENARLRRALSDAVIDNQILREVKQGKLLSPMRRRQAVAHVHAHLGYAQRRICRALHVTRSSVRYVSQPRSDESSLTQAVIALASQYGRYGYRRVHALVRAQGGSASRSRVERIWKREGLKAPTKQPKRGRLWLADGSCLRLRPEHPHHVWSWDFVMERTHDGRVLKILVLIDEYTRKCLALYVARQIRSNDVIDVLADAMLEHGIPEHLRSDNGPEMVAHNLRRWLAAVGSKTMYIEPGSPWENGYCESFNGKFRDELLNGEIFYTLREAQVVIEQWRRHYNTVRPHSALNYRPPAPEAFMLATASAHPRLAA</sequence>
<reference evidence="4 5" key="1">
    <citation type="submission" date="2022-03" db="EMBL/GenBank/DDBJ databases">
        <title>Complete genome sequence of Lysobacter capsici VKM B-2533 and Lysobacter gummosus 10.1.1, promising sources of lytic agents.</title>
        <authorList>
            <person name="Tarlachkov S.V."/>
            <person name="Kudryakova I.V."/>
            <person name="Afoshin A.S."/>
            <person name="Leontyevskaya E.A."/>
            <person name="Leontyevskaya N.V."/>
        </authorList>
    </citation>
    <scope>NUCLEOTIDE SEQUENCE [LARGE SCALE GENOMIC DNA]</scope>
    <source>
        <strain evidence="4 5">10.1.1</strain>
    </source>
</reference>
<dbReference type="InterPro" id="IPR048020">
    <property type="entry name" value="Transpos_IS3"/>
</dbReference>
<name>A0ABY3X9G5_9GAMM</name>
<accession>A0ABY3X9G5</accession>
<dbReference type="SUPFAM" id="SSF53098">
    <property type="entry name" value="Ribonuclease H-like"/>
    <property type="match status" value="1"/>
</dbReference>
<dbReference type="EMBL" id="CP093547">
    <property type="protein sequence ID" value="UNP29219.1"/>
    <property type="molecule type" value="Genomic_DNA"/>
</dbReference>
<evidence type="ECO:0000256" key="1">
    <source>
        <dbReference type="ARBA" id="ARBA00009964"/>
    </source>
</evidence>
<dbReference type="SUPFAM" id="SSF46689">
    <property type="entry name" value="Homeodomain-like"/>
    <property type="match status" value="1"/>
</dbReference>
<proteinExistence type="inferred from homology"/>
<dbReference type="Proteomes" id="UP000829194">
    <property type="component" value="Chromosome"/>
</dbReference>
<evidence type="ECO:0000313" key="5">
    <source>
        <dbReference type="Proteomes" id="UP000829194"/>
    </source>
</evidence>
<dbReference type="InterPro" id="IPR025948">
    <property type="entry name" value="HTH-like_dom"/>
</dbReference>